<dbReference type="InterPro" id="IPR050698">
    <property type="entry name" value="MBL"/>
</dbReference>
<feature type="domain" description="Zn-dependent metallo-hydrolase RNA specificity" evidence="1">
    <location>
        <begin position="278"/>
        <end position="321"/>
    </location>
</feature>
<organism evidence="2 3">
    <name type="scientific">Candidatus Criblamydia sequanensis CRIB-18</name>
    <dbReference type="NCBI Taxonomy" id="1437425"/>
    <lineage>
        <taxon>Bacteria</taxon>
        <taxon>Pseudomonadati</taxon>
        <taxon>Chlamydiota</taxon>
        <taxon>Chlamydiia</taxon>
        <taxon>Parachlamydiales</taxon>
        <taxon>Candidatus Criblamydiaceae</taxon>
        <taxon>Candidatus Criblamydia</taxon>
    </lineage>
</organism>
<evidence type="ECO:0000259" key="1">
    <source>
        <dbReference type="Pfam" id="PF07521"/>
    </source>
</evidence>
<dbReference type="PANTHER" id="PTHR11203">
    <property type="entry name" value="CLEAVAGE AND POLYADENYLATION SPECIFICITY FACTOR FAMILY MEMBER"/>
    <property type="match status" value="1"/>
</dbReference>
<dbReference type="EMBL" id="CCEJ010000012">
    <property type="protein sequence ID" value="CDR35015.1"/>
    <property type="molecule type" value="Genomic_DNA"/>
</dbReference>
<dbReference type="STRING" id="1437425.CSEC_2209"/>
<gene>
    <name evidence="2" type="ORF">CSEC_2209</name>
</gene>
<accession>A0A090D2W8</accession>
<dbReference type="AlphaFoldDB" id="A0A090D2W8"/>
<evidence type="ECO:0000313" key="3">
    <source>
        <dbReference type="Proteomes" id="UP000031552"/>
    </source>
</evidence>
<keyword evidence="3" id="KW-1185">Reference proteome</keyword>
<protein>
    <recommendedName>
        <fullName evidence="1">Zn-dependent metallo-hydrolase RNA specificity domain-containing protein</fullName>
    </recommendedName>
</protein>
<dbReference type="RefSeq" id="WP_041018574.1">
    <property type="nucleotide sequence ID" value="NZ_CCEJ010000012.1"/>
</dbReference>
<dbReference type="InterPro" id="IPR036866">
    <property type="entry name" value="RibonucZ/Hydroxyglut_hydro"/>
</dbReference>
<dbReference type="PANTHER" id="PTHR11203:SF49">
    <property type="entry name" value="BLL1145 PROTEIN"/>
    <property type="match status" value="1"/>
</dbReference>
<reference evidence="2" key="2">
    <citation type="submission" date="2014-09" db="EMBL/GenBank/DDBJ databases">
        <title>Criblamydia sequanensis harbors a mega-plasmid encoding arsenite resistance.</title>
        <authorList>
            <person name="Bertelli C."/>
            <person name="Goesmann A."/>
            <person name="Greub G."/>
        </authorList>
    </citation>
    <scope>NUCLEOTIDE SEQUENCE [LARGE SCALE GENOMIC DNA]</scope>
    <source>
        <strain evidence="2">CRIB-18</strain>
    </source>
</reference>
<comment type="caution">
    <text evidence="2">The sequence shown here is derived from an EMBL/GenBank/DDBJ whole genome shotgun (WGS) entry which is preliminary data.</text>
</comment>
<name>A0A090D2W8_9BACT</name>
<dbReference type="NCBIfam" id="TIGR04122">
    <property type="entry name" value="Xnuc_lig_assoc"/>
    <property type="match status" value="1"/>
</dbReference>
<sequence>MKDSLVVQKQGLFYKPGNFYIDPLRPVPVALITHAHGDHARSGSGEYITSEKNAALLRRRVGSDAKITSYPYGEPFILNNSQISFHPAGHILGSSQIRCESNSYVTLISGDYKRQEDQTADPFETIPCDLFVTEATFGLPIYNWPTVETSTHEILKWWQQNAKDGFASILFCYALGKAQRILQMIKNHHQTGPVYVHGSIQAFNTLYQEEGFDFSFATSPLDNPKNFDYSNALILAPPSTFRSVWMKRFLPCKTAFASGWSLVRGNRRRSGYDKGLVLSDHADWKDLLRTIKETKAKKVLVTHGYEQLLSRYLKEELGIDAKPLAGYGFIPNEEE</sequence>
<dbReference type="InterPro" id="IPR026360">
    <property type="entry name" value="Xnuc_lig_assoc"/>
</dbReference>
<dbReference type="Gene3D" id="3.60.15.10">
    <property type="entry name" value="Ribonuclease Z/Hydroxyacylglutathione hydrolase-like"/>
    <property type="match status" value="1"/>
</dbReference>
<reference evidence="2" key="1">
    <citation type="submission" date="2013-12" db="EMBL/GenBank/DDBJ databases">
        <authorList>
            <person name="Linke B."/>
        </authorList>
    </citation>
    <scope>NUCLEOTIDE SEQUENCE [LARGE SCALE GENOMIC DNA]</scope>
    <source>
        <strain evidence="2">CRIB-18</strain>
    </source>
</reference>
<dbReference type="OrthoDB" id="9803916at2"/>
<proteinExistence type="predicted"/>
<dbReference type="SUPFAM" id="SSF56281">
    <property type="entry name" value="Metallo-hydrolase/oxidoreductase"/>
    <property type="match status" value="1"/>
</dbReference>
<dbReference type="GO" id="GO:0004521">
    <property type="term" value="F:RNA endonuclease activity"/>
    <property type="evidence" value="ECO:0007669"/>
    <property type="project" value="TreeGrafter"/>
</dbReference>
<evidence type="ECO:0000313" key="2">
    <source>
        <dbReference type="EMBL" id="CDR35015.1"/>
    </source>
</evidence>
<dbReference type="Pfam" id="PF07521">
    <property type="entry name" value="RMMBL"/>
    <property type="match status" value="1"/>
</dbReference>
<dbReference type="InterPro" id="IPR011108">
    <property type="entry name" value="RMMBL"/>
</dbReference>
<dbReference type="Proteomes" id="UP000031552">
    <property type="component" value="Unassembled WGS sequence"/>
</dbReference>
<dbReference type="eggNOG" id="COG1236">
    <property type="taxonomic scope" value="Bacteria"/>
</dbReference>